<dbReference type="KEGG" id="serq:CWC46_14680"/>
<name>A0A2I5TL25_SERS3</name>
<keyword evidence="9" id="KW-1185">Reference proteome</keyword>
<reference evidence="8 9" key="1">
    <citation type="journal article" date="2013" name="Genome Announc.">
        <title>Draft genome sequence of Serratia sp. strain ATCC 39006, a model bacterium for analysis of the biosynthesis and regulation of prodigiosin, a carbapenem, and gas vesicles.</title>
        <authorList>
            <person name="Fineran P.C."/>
            <person name="Iglesias Cans M.C."/>
            <person name="Ramsay J.P."/>
            <person name="Wilf N.M."/>
            <person name="Cossyleon D."/>
            <person name="McNeil M.B."/>
            <person name="Williamson N.R."/>
            <person name="Monson R.E."/>
            <person name="Becher S.A."/>
            <person name="Stanton J.A."/>
            <person name="Brugger K."/>
            <person name="Brown S.D."/>
            <person name="Salmond G.P."/>
        </authorList>
    </citation>
    <scope>NUCLEOTIDE SEQUENCE [LARGE SCALE GENOMIC DNA]</scope>
    <source>
        <strain evidence="8">ATCC 39006</strain>
        <strain evidence="9">ATCC 39006 / SC 11482</strain>
    </source>
</reference>
<keyword evidence="3 6" id="KW-0812">Transmembrane</keyword>
<dbReference type="AlphaFoldDB" id="A0A2I5TL25"/>
<dbReference type="Proteomes" id="UP000017700">
    <property type="component" value="Chromosome"/>
</dbReference>
<gene>
    <name evidence="7" type="ORF">CWC46_14680</name>
    <name evidence="8" type="ORF">Ser39006_014685</name>
</gene>
<evidence type="ECO:0000313" key="8">
    <source>
        <dbReference type="EMBL" id="AUH05267.1"/>
    </source>
</evidence>
<evidence type="ECO:0000256" key="2">
    <source>
        <dbReference type="ARBA" id="ARBA00022475"/>
    </source>
</evidence>
<keyword evidence="2" id="KW-1003">Cell membrane</keyword>
<evidence type="ECO:0000313" key="10">
    <source>
        <dbReference type="Proteomes" id="UP000233778"/>
    </source>
</evidence>
<dbReference type="EMBL" id="CP025084">
    <property type="protein sequence ID" value="AUH05267.1"/>
    <property type="molecule type" value="Genomic_DNA"/>
</dbReference>
<organism evidence="8 9">
    <name type="scientific">Serratia sp. (strain ATCC 39006)</name>
    <name type="common">Prodigiosinella confusarubida</name>
    <dbReference type="NCBI Taxonomy" id="104623"/>
    <lineage>
        <taxon>Bacteria</taxon>
        <taxon>Pseudomonadati</taxon>
        <taxon>Pseudomonadota</taxon>
        <taxon>Gammaproteobacteria</taxon>
        <taxon>Enterobacterales</taxon>
        <taxon>Pectobacteriaceae</taxon>
        <taxon>Prodigiosinella</taxon>
    </lineage>
</organism>
<dbReference type="EMBL" id="CP025085">
    <property type="protein sequence ID" value="AUH00946.1"/>
    <property type="molecule type" value="Genomic_DNA"/>
</dbReference>
<sequence>MSEVASSSLGGIFVVLVMLLIMFIWFFINRISVRANEQIRLLQEIVEQQKLQSDLLQTLVTAVGRDQGNTPSDSEYNADEDIYFKDVIPER</sequence>
<dbReference type="RefSeq" id="WP_021015809.1">
    <property type="nucleotide sequence ID" value="NZ_CP025084.1"/>
</dbReference>
<dbReference type="Pfam" id="PF13974">
    <property type="entry name" value="YebO"/>
    <property type="match status" value="1"/>
</dbReference>
<dbReference type="OrthoDB" id="6485757at2"/>
<dbReference type="InterPro" id="IPR025594">
    <property type="entry name" value="YebO"/>
</dbReference>
<feature type="transmembrane region" description="Helical" evidence="6">
    <location>
        <begin position="6"/>
        <end position="28"/>
    </location>
</feature>
<keyword evidence="5 6" id="KW-0472">Membrane</keyword>
<reference evidence="8" key="2">
    <citation type="submission" date="2013-09" db="EMBL/GenBank/DDBJ databases">
        <authorList>
            <person name="Wang G."/>
            <person name="Yang Y."/>
            <person name="Su Y."/>
        </authorList>
    </citation>
    <scope>NUCLEOTIDE SEQUENCE</scope>
    <source>
        <strain evidence="8">ATCC 39006</strain>
    </source>
</reference>
<comment type="subcellular location">
    <subcellularLocation>
        <location evidence="1">Cell membrane</location>
        <topology evidence="1">Single-pass membrane protein</topology>
    </subcellularLocation>
</comment>
<evidence type="ECO:0008006" key="11">
    <source>
        <dbReference type="Google" id="ProtNLM"/>
    </source>
</evidence>
<dbReference type="GO" id="GO:0005886">
    <property type="term" value="C:plasma membrane"/>
    <property type="evidence" value="ECO:0007669"/>
    <property type="project" value="UniProtKB-SubCell"/>
</dbReference>
<evidence type="ECO:0000256" key="4">
    <source>
        <dbReference type="ARBA" id="ARBA00022989"/>
    </source>
</evidence>
<protein>
    <recommendedName>
        <fullName evidence="11">YebO family protein</fullName>
    </recommendedName>
</protein>
<dbReference type="Proteomes" id="UP000233778">
    <property type="component" value="Chromosome"/>
</dbReference>
<evidence type="ECO:0000256" key="3">
    <source>
        <dbReference type="ARBA" id="ARBA00022692"/>
    </source>
</evidence>
<proteinExistence type="predicted"/>
<evidence type="ECO:0000256" key="6">
    <source>
        <dbReference type="SAM" id="Phobius"/>
    </source>
</evidence>
<reference evidence="7 10" key="3">
    <citation type="submission" date="2017-11" db="EMBL/GenBank/DDBJ databases">
        <title>Complete genome sequence of Serratia sp. ATCC 39006 LacA.</title>
        <authorList>
            <person name="Hampton H.G."/>
            <person name="Jackson S.A."/>
            <person name="Jauregui R."/>
            <person name="Poulter G.T.M."/>
            <person name="Salmond G.P.C."/>
            <person name="Fineran P.C."/>
        </authorList>
    </citation>
    <scope>NUCLEOTIDE SEQUENCE [LARGE SCALE GENOMIC DNA]</scope>
    <source>
        <strain evidence="7 10">ATCC 39006</strain>
    </source>
</reference>
<accession>A0A2I5TL25</accession>
<keyword evidence="4 6" id="KW-1133">Transmembrane helix</keyword>
<evidence type="ECO:0000256" key="5">
    <source>
        <dbReference type="ARBA" id="ARBA00023136"/>
    </source>
</evidence>
<evidence type="ECO:0000256" key="1">
    <source>
        <dbReference type="ARBA" id="ARBA00004162"/>
    </source>
</evidence>
<evidence type="ECO:0000313" key="9">
    <source>
        <dbReference type="Proteomes" id="UP000017700"/>
    </source>
</evidence>
<dbReference type="KEGG" id="sera:Ser39006_014685"/>
<reference evidence="8" key="4">
    <citation type="submission" date="2017-11" db="EMBL/GenBank/DDBJ databases">
        <title>Complete genome sequence of Serratia sp. ATCC 39006.</title>
        <authorList>
            <person name="Hampton H.G."/>
            <person name="Jackson S.A."/>
            <person name="Jauregui R."/>
            <person name="Poulter G.T.M."/>
            <person name="Salmond G.P.C."/>
            <person name="Fineran P.C."/>
        </authorList>
    </citation>
    <scope>NUCLEOTIDE SEQUENCE</scope>
    <source>
        <strain evidence="8">ATCC 39006</strain>
    </source>
</reference>
<evidence type="ECO:0000313" key="7">
    <source>
        <dbReference type="EMBL" id="AUH00946.1"/>
    </source>
</evidence>